<feature type="transmembrane region" description="Helical" evidence="6">
    <location>
        <begin position="265"/>
        <end position="282"/>
    </location>
</feature>
<feature type="domain" description="ComEC/Rec2-related protein" evidence="7">
    <location>
        <begin position="182"/>
        <end position="426"/>
    </location>
</feature>
<keyword evidence="2" id="KW-1003">Cell membrane</keyword>
<evidence type="ECO:0000256" key="1">
    <source>
        <dbReference type="ARBA" id="ARBA00004651"/>
    </source>
</evidence>
<dbReference type="InterPro" id="IPR004477">
    <property type="entry name" value="ComEC_N"/>
</dbReference>
<dbReference type="NCBIfam" id="TIGR00360">
    <property type="entry name" value="ComEC_N-term"/>
    <property type="match status" value="1"/>
</dbReference>
<evidence type="ECO:0000256" key="5">
    <source>
        <dbReference type="ARBA" id="ARBA00023136"/>
    </source>
</evidence>
<evidence type="ECO:0000259" key="7">
    <source>
        <dbReference type="Pfam" id="PF03772"/>
    </source>
</evidence>
<evidence type="ECO:0000313" key="9">
    <source>
        <dbReference type="Proteomes" id="UP000306888"/>
    </source>
</evidence>
<proteinExistence type="predicted"/>
<dbReference type="PANTHER" id="PTHR30619">
    <property type="entry name" value="DNA INTERNALIZATION/COMPETENCE PROTEIN COMEC/REC2"/>
    <property type="match status" value="1"/>
</dbReference>
<evidence type="ECO:0000256" key="3">
    <source>
        <dbReference type="ARBA" id="ARBA00022692"/>
    </source>
</evidence>
<feature type="transmembrane region" description="Helical" evidence="6">
    <location>
        <begin position="9"/>
        <end position="26"/>
    </location>
</feature>
<comment type="subcellular location">
    <subcellularLocation>
        <location evidence="1">Cell membrane</location>
        <topology evidence="1">Multi-pass membrane protein</topology>
    </subcellularLocation>
</comment>
<feature type="transmembrane region" description="Helical" evidence="6">
    <location>
        <begin position="435"/>
        <end position="452"/>
    </location>
</feature>
<organism evidence="8 9">
    <name type="scientific">Clostridium sartagoforme</name>
    <dbReference type="NCBI Taxonomy" id="84031"/>
    <lineage>
        <taxon>Bacteria</taxon>
        <taxon>Bacillati</taxon>
        <taxon>Bacillota</taxon>
        <taxon>Clostridia</taxon>
        <taxon>Eubacteriales</taxon>
        <taxon>Clostridiaceae</taxon>
        <taxon>Clostridium</taxon>
    </lineage>
</organism>
<comment type="caution">
    <text evidence="8">The sequence shown here is derived from an EMBL/GenBank/DDBJ whole genome shotgun (WGS) entry which is preliminary data.</text>
</comment>
<evidence type="ECO:0000256" key="6">
    <source>
        <dbReference type="SAM" id="Phobius"/>
    </source>
</evidence>
<feature type="transmembrane region" description="Helical" evidence="6">
    <location>
        <begin position="287"/>
        <end position="305"/>
    </location>
</feature>
<feature type="transmembrane region" description="Helical" evidence="6">
    <location>
        <begin position="55"/>
        <end position="75"/>
    </location>
</feature>
<feature type="transmembrane region" description="Helical" evidence="6">
    <location>
        <begin position="379"/>
        <end position="397"/>
    </location>
</feature>
<dbReference type="Pfam" id="PF03772">
    <property type="entry name" value="Competence"/>
    <property type="match status" value="1"/>
</dbReference>
<sequence>MYNKNKENILLHIFVAFILSSISYLLIYKNKWLAIIIVSCFFAYYIFMSITEKRYFYLLLSLFFIIPIINNSIYYNIKFENKEVVRILKTYGYGGLGEIEGRKVYLSGDIGDVSIGSKIEATGEFIYDANIEKGTVGDYNLKSMETMPLDLKGRLFKVREDIFNKIKEKIGGRRAALVTSIAFGYDEFLDKEDEDVMKNLGVLHAISVSGLHMALVYSLLKKLLGEKTAILVSIFYVLFTGAAASTVRSYIMLLILSLAPRLKRNYNPIASLSLAGIILIIYKPYSIFEIGFQLSFLATLGIIIFNKDLNKKLYKLPKVLREGTAISLAAQVFTIPFMILYFREFSIGFLLGNLILIPLINLIVILGNVIVLFYNLPIVFNYLSFLLYYSTLGIDYLSDKLLVFLPKSFYLNDLMAVAYIILMISAYFYNKGYKRAIYFNLIFLVYLVVNIYSPIPKIEYYKEGVVTISYKGEKEIFLLKKGINIEKYKKISLSNNINKDFNVINLKGRGKIYRDKNNLILNYNNKEYLINLSKGKIASNYDIIDCKYSSYSKIILFNNDVLVFN</sequence>
<gene>
    <name evidence="8" type="ORF">E5347_00375</name>
</gene>
<evidence type="ECO:0000256" key="4">
    <source>
        <dbReference type="ARBA" id="ARBA00022989"/>
    </source>
</evidence>
<dbReference type="EMBL" id="SRYR01000001">
    <property type="protein sequence ID" value="TGY43300.1"/>
    <property type="molecule type" value="Genomic_DNA"/>
</dbReference>
<evidence type="ECO:0000256" key="2">
    <source>
        <dbReference type="ARBA" id="ARBA00022475"/>
    </source>
</evidence>
<keyword evidence="5 6" id="KW-0472">Membrane</keyword>
<dbReference type="InterPro" id="IPR052159">
    <property type="entry name" value="Competence_DNA_uptake"/>
</dbReference>
<feature type="transmembrane region" description="Helical" evidence="6">
    <location>
        <begin position="349"/>
        <end position="373"/>
    </location>
</feature>
<protein>
    <submittedName>
        <fullName evidence="8">ComEC/Rec2 family competence protein</fullName>
    </submittedName>
</protein>
<feature type="transmembrane region" description="Helical" evidence="6">
    <location>
        <begin position="409"/>
        <end position="429"/>
    </location>
</feature>
<keyword evidence="9" id="KW-1185">Reference proteome</keyword>
<dbReference type="OrthoDB" id="9761531at2"/>
<keyword evidence="4 6" id="KW-1133">Transmembrane helix</keyword>
<dbReference type="GO" id="GO:0005886">
    <property type="term" value="C:plasma membrane"/>
    <property type="evidence" value="ECO:0007669"/>
    <property type="project" value="UniProtKB-SubCell"/>
</dbReference>
<feature type="transmembrane region" description="Helical" evidence="6">
    <location>
        <begin position="201"/>
        <end position="220"/>
    </location>
</feature>
<feature type="transmembrane region" description="Helical" evidence="6">
    <location>
        <begin position="32"/>
        <end position="48"/>
    </location>
</feature>
<accession>A0A4V3RLD6</accession>
<keyword evidence="3 6" id="KW-0812">Transmembrane</keyword>
<name>A0A4V3RLD6_9CLOT</name>
<dbReference type="Proteomes" id="UP000306888">
    <property type="component" value="Unassembled WGS sequence"/>
</dbReference>
<feature type="transmembrane region" description="Helical" evidence="6">
    <location>
        <begin position="325"/>
        <end position="342"/>
    </location>
</feature>
<feature type="transmembrane region" description="Helical" evidence="6">
    <location>
        <begin position="232"/>
        <end position="259"/>
    </location>
</feature>
<reference evidence="8 9" key="1">
    <citation type="submission" date="2019-04" db="EMBL/GenBank/DDBJ databases">
        <title>Microbes associate with the intestines of laboratory mice.</title>
        <authorList>
            <person name="Navarre W."/>
            <person name="Wong E."/>
            <person name="Huang K."/>
            <person name="Tropini C."/>
            <person name="Ng K."/>
            <person name="Yu B."/>
        </authorList>
    </citation>
    <scope>NUCLEOTIDE SEQUENCE [LARGE SCALE GENOMIC DNA]</scope>
    <source>
        <strain evidence="8 9">NM50_B9-20</strain>
    </source>
</reference>
<dbReference type="PANTHER" id="PTHR30619:SF1">
    <property type="entry name" value="RECOMBINATION PROTEIN 2"/>
    <property type="match status" value="1"/>
</dbReference>
<dbReference type="AlphaFoldDB" id="A0A4V3RLD6"/>
<evidence type="ECO:0000313" key="8">
    <source>
        <dbReference type="EMBL" id="TGY43300.1"/>
    </source>
</evidence>